<dbReference type="GO" id="GO:0008810">
    <property type="term" value="F:cellulase activity"/>
    <property type="evidence" value="ECO:0007669"/>
    <property type="project" value="UniProtKB-EC"/>
</dbReference>
<proteinExistence type="inferred from homology"/>
<evidence type="ECO:0000256" key="7">
    <source>
        <dbReference type="ARBA" id="ARBA00023295"/>
    </source>
</evidence>
<evidence type="ECO:0000256" key="3">
    <source>
        <dbReference type="ARBA" id="ARBA00012601"/>
    </source>
</evidence>
<dbReference type="InterPro" id="IPR001701">
    <property type="entry name" value="Glyco_hydro_9"/>
</dbReference>
<comment type="caution">
    <text evidence="10">The sequence shown here is derived from an EMBL/GenBank/DDBJ whole genome shotgun (WGS) entry which is preliminary data.</text>
</comment>
<dbReference type="Proteomes" id="UP000095767">
    <property type="component" value="Unassembled WGS sequence"/>
</dbReference>
<dbReference type="SUPFAM" id="SSF48208">
    <property type="entry name" value="Six-hairpin glycosidases"/>
    <property type="match status" value="1"/>
</dbReference>
<name>A0A1E5VFT6_9POAL</name>
<comment type="catalytic activity">
    <reaction evidence="1">
        <text>Endohydrolysis of (1-&gt;4)-beta-D-glucosidic linkages in cellulose, lichenin and cereal beta-D-glucans.</text>
        <dbReference type="EC" id="3.2.1.4"/>
    </reaction>
</comment>
<evidence type="ECO:0000256" key="5">
    <source>
        <dbReference type="ARBA" id="ARBA00023001"/>
    </source>
</evidence>
<evidence type="ECO:0000259" key="9">
    <source>
        <dbReference type="Pfam" id="PF00759"/>
    </source>
</evidence>
<evidence type="ECO:0000256" key="2">
    <source>
        <dbReference type="ARBA" id="ARBA00007072"/>
    </source>
</evidence>
<keyword evidence="11" id="KW-1185">Reference proteome</keyword>
<protein>
    <recommendedName>
        <fullName evidence="3">cellulase</fullName>
        <ecNumber evidence="3">3.2.1.4</ecNumber>
    </recommendedName>
</protein>
<keyword evidence="4" id="KW-0378">Hydrolase</keyword>
<dbReference type="Pfam" id="PF00759">
    <property type="entry name" value="Glyco_hydro_9"/>
    <property type="match status" value="1"/>
</dbReference>
<evidence type="ECO:0000313" key="11">
    <source>
        <dbReference type="Proteomes" id="UP000095767"/>
    </source>
</evidence>
<dbReference type="InterPro" id="IPR008928">
    <property type="entry name" value="6-hairpin_glycosidase_sf"/>
</dbReference>
<keyword evidence="5" id="KW-0136">Cellulose degradation</keyword>
<dbReference type="PANTHER" id="PTHR22298">
    <property type="entry name" value="ENDO-1,4-BETA-GLUCANASE"/>
    <property type="match status" value="1"/>
</dbReference>
<organism evidence="10 11">
    <name type="scientific">Dichanthelium oligosanthes</name>
    <dbReference type="NCBI Taxonomy" id="888268"/>
    <lineage>
        <taxon>Eukaryota</taxon>
        <taxon>Viridiplantae</taxon>
        <taxon>Streptophyta</taxon>
        <taxon>Embryophyta</taxon>
        <taxon>Tracheophyta</taxon>
        <taxon>Spermatophyta</taxon>
        <taxon>Magnoliopsida</taxon>
        <taxon>Liliopsida</taxon>
        <taxon>Poales</taxon>
        <taxon>Poaceae</taxon>
        <taxon>PACMAD clade</taxon>
        <taxon>Panicoideae</taxon>
        <taxon>Panicodae</taxon>
        <taxon>Paniceae</taxon>
        <taxon>Dichantheliinae</taxon>
        <taxon>Dichanthelium</taxon>
    </lineage>
</organism>
<dbReference type="Gene3D" id="1.50.10.10">
    <property type="match status" value="1"/>
</dbReference>
<sequence length="248" mass="27362">MDTERTVYNVSAGRPASDIAGETAAALAAASMVFRDADPEYAETLLASARKAFEFADTYKGAYSDDPDLRAGGCPFYCDFNGYQDELLWGAAWLRRASKDDTFLQYIQNNGKTLGAEDSSNEFGWDNKHAGLNVLVSKHTADWYKKMRTIIALQEFIEGEVLSLQSYKEFADSFICTLIPESSSPHITYTPGGMLYKPGGSNMQHVTSISFLLLTYAKYLSKSSHTVNCGDISVGPVTLQRQAKKQVH</sequence>
<reference evidence="10 11" key="1">
    <citation type="submission" date="2016-09" db="EMBL/GenBank/DDBJ databases">
        <title>The draft genome of Dichanthelium oligosanthes: A C3 panicoid grass species.</title>
        <authorList>
            <person name="Studer A.J."/>
            <person name="Schnable J.C."/>
            <person name="Brutnell T.P."/>
        </authorList>
    </citation>
    <scope>NUCLEOTIDE SEQUENCE [LARGE SCALE GENOMIC DNA]</scope>
    <source>
        <strain evidence="11">cv. Kellogg 1175</strain>
        <tissue evidence="10">Leaf</tissue>
    </source>
</reference>
<evidence type="ECO:0000256" key="8">
    <source>
        <dbReference type="ARBA" id="ARBA00023326"/>
    </source>
</evidence>
<dbReference type="GO" id="GO:0030245">
    <property type="term" value="P:cellulose catabolic process"/>
    <property type="evidence" value="ECO:0007669"/>
    <property type="project" value="UniProtKB-KW"/>
</dbReference>
<evidence type="ECO:0000256" key="4">
    <source>
        <dbReference type="ARBA" id="ARBA00022801"/>
    </source>
</evidence>
<accession>A0A1E5VFT6</accession>
<dbReference type="InterPro" id="IPR012341">
    <property type="entry name" value="6hp_glycosidase-like_sf"/>
</dbReference>
<keyword evidence="6" id="KW-0119">Carbohydrate metabolism</keyword>
<keyword evidence="8" id="KW-0624">Polysaccharide degradation</keyword>
<evidence type="ECO:0000256" key="6">
    <source>
        <dbReference type="ARBA" id="ARBA00023277"/>
    </source>
</evidence>
<feature type="domain" description="Glycoside hydrolase family 9" evidence="9">
    <location>
        <begin position="1"/>
        <end position="247"/>
    </location>
</feature>
<dbReference type="OrthoDB" id="10257085at2759"/>
<evidence type="ECO:0000256" key="1">
    <source>
        <dbReference type="ARBA" id="ARBA00000966"/>
    </source>
</evidence>
<dbReference type="EMBL" id="LWDX02041020">
    <property type="protein sequence ID" value="OEL23990.1"/>
    <property type="molecule type" value="Genomic_DNA"/>
</dbReference>
<comment type="similarity">
    <text evidence="2">Belongs to the glycosyl hydrolase 9 (cellulase E) family.</text>
</comment>
<keyword evidence="7" id="KW-0326">Glycosidase</keyword>
<gene>
    <name evidence="10" type="ORF">BAE44_0014995</name>
</gene>
<evidence type="ECO:0000313" key="10">
    <source>
        <dbReference type="EMBL" id="OEL23990.1"/>
    </source>
</evidence>
<dbReference type="AlphaFoldDB" id="A0A1E5VFT6"/>
<dbReference type="STRING" id="888268.A0A1E5VFT6"/>
<dbReference type="EC" id="3.2.1.4" evidence="3"/>